<evidence type="ECO:0000256" key="1">
    <source>
        <dbReference type="SAM" id="MobiDB-lite"/>
    </source>
</evidence>
<proteinExistence type="predicted"/>
<dbReference type="Proteomes" id="UP000267606">
    <property type="component" value="Unassembled WGS sequence"/>
</dbReference>
<keyword evidence="3" id="KW-1185">Reference proteome</keyword>
<reference evidence="4" key="1">
    <citation type="submission" date="2016-06" db="UniProtKB">
        <authorList>
            <consortium name="WormBaseParasite"/>
        </authorList>
    </citation>
    <scope>IDENTIFICATION</scope>
</reference>
<evidence type="ECO:0000313" key="2">
    <source>
        <dbReference type="EMBL" id="VDP24188.1"/>
    </source>
</evidence>
<dbReference type="STRING" id="387005.A0A183I7X2"/>
<feature type="compositionally biased region" description="Basic and acidic residues" evidence="1">
    <location>
        <begin position="1"/>
        <end position="11"/>
    </location>
</feature>
<name>A0A183I7X2_9BILA</name>
<dbReference type="EMBL" id="UZAJ01043014">
    <property type="protein sequence ID" value="VDP24188.1"/>
    <property type="molecule type" value="Genomic_DNA"/>
</dbReference>
<organism evidence="4">
    <name type="scientific">Onchocerca flexuosa</name>
    <dbReference type="NCBI Taxonomy" id="387005"/>
    <lineage>
        <taxon>Eukaryota</taxon>
        <taxon>Metazoa</taxon>
        <taxon>Ecdysozoa</taxon>
        <taxon>Nematoda</taxon>
        <taxon>Chromadorea</taxon>
        <taxon>Rhabditida</taxon>
        <taxon>Spirurina</taxon>
        <taxon>Spiruromorpha</taxon>
        <taxon>Filarioidea</taxon>
        <taxon>Onchocercidae</taxon>
        <taxon>Onchocerca</taxon>
    </lineage>
</organism>
<reference evidence="2 3" key="2">
    <citation type="submission" date="2018-11" db="EMBL/GenBank/DDBJ databases">
        <authorList>
            <consortium name="Pathogen Informatics"/>
        </authorList>
    </citation>
    <scope>NUCLEOTIDE SEQUENCE [LARGE SCALE GENOMIC DNA]</scope>
</reference>
<feature type="compositionally biased region" description="Acidic residues" evidence="1">
    <location>
        <begin position="12"/>
        <end position="23"/>
    </location>
</feature>
<dbReference type="AlphaFoldDB" id="A0A183I7X2"/>
<feature type="region of interest" description="Disordered" evidence="1">
    <location>
        <begin position="1"/>
        <end position="26"/>
    </location>
</feature>
<dbReference type="WBParaSite" id="OFLC_0001584701-mRNA-1">
    <property type="protein sequence ID" value="OFLC_0001584701-mRNA-1"/>
    <property type="gene ID" value="OFLC_0001584701"/>
</dbReference>
<gene>
    <name evidence="2" type="ORF">OFLC_LOCUS15834</name>
</gene>
<accession>A0A183I7X2</accession>
<evidence type="ECO:0000313" key="3">
    <source>
        <dbReference type="Proteomes" id="UP000267606"/>
    </source>
</evidence>
<sequence>MTNQEEKAAELKDEESMEDDENNETIAPTIIYARGEKQDFVSLVNASNETNGWTRKYRDYDCYRKMLGPTKLHDIAARTKSWL</sequence>
<protein>
    <submittedName>
        <fullName evidence="2 4">Uncharacterized protein</fullName>
    </submittedName>
</protein>
<evidence type="ECO:0000313" key="4">
    <source>
        <dbReference type="WBParaSite" id="OFLC_0001584701-mRNA-1"/>
    </source>
</evidence>